<dbReference type="Proteomes" id="UP000010146">
    <property type="component" value="Unassembled WGS sequence"/>
</dbReference>
<dbReference type="NCBIfam" id="TIGR01484">
    <property type="entry name" value="HAD-SF-IIB"/>
    <property type="match status" value="1"/>
</dbReference>
<dbReference type="GO" id="GO:0000287">
    <property type="term" value="F:magnesium ion binding"/>
    <property type="evidence" value="ECO:0007669"/>
    <property type="project" value="TreeGrafter"/>
</dbReference>
<dbReference type="PANTHER" id="PTHR10000:SF8">
    <property type="entry name" value="HAD SUPERFAMILY HYDROLASE-LIKE, TYPE 3"/>
    <property type="match status" value="1"/>
</dbReference>
<dbReference type="Gene3D" id="3.40.50.1000">
    <property type="entry name" value="HAD superfamily/HAD-like"/>
    <property type="match status" value="1"/>
</dbReference>
<dbReference type="PANTHER" id="PTHR10000">
    <property type="entry name" value="PHOSPHOSERINE PHOSPHATASE"/>
    <property type="match status" value="1"/>
</dbReference>
<dbReference type="NCBIfam" id="TIGR00099">
    <property type="entry name" value="Cof-subfamily"/>
    <property type="match status" value="1"/>
</dbReference>
<dbReference type="InterPro" id="IPR006379">
    <property type="entry name" value="HAD-SF_hydro_IIB"/>
</dbReference>
<name>A0A0F5PL12_9THEO</name>
<dbReference type="Pfam" id="PF08282">
    <property type="entry name" value="Hydrolase_3"/>
    <property type="match status" value="1"/>
</dbReference>
<dbReference type="EMBL" id="ABXP02000093">
    <property type="protein sequence ID" value="KKC29357.1"/>
    <property type="molecule type" value="Genomic_DNA"/>
</dbReference>
<proteinExistence type="predicted"/>
<accession>A0A0F5PL12</accession>
<dbReference type="SUPFAM" id="SSF56784">
    <property type="entry name" value="HAD-like"/>
    <property type="match status" value="1"/>
</dbReference>
<dbReference type="PROSITE" id="PS01229">
    <property type="entry name" value="COF_2"/>
    <property type="match status" value="1"/>
</dbReference>
<evidence type="ECO:0000313" key="2">
    <source>
        <dbReference type="Proteomes" id="UP000010146"/>
    </source>
</evidence>
<protein>
    <submittedName>
        <fullName evidence="1">HAD superfamily hydrolase</fullName>
    </submittedName>
</protein>
<sequence>MKKVQYKLIAIDMDDTLLRHDKTISEENIKALHRAREKGVYVVIATGRVFASAYAYADMIGFRTYIIASNGALIRDPDNNTIYESILDYNNMIEVIRTCQKYGTYFQLISDTTVYTPEITNKFQRYAEWNALLKTEIKVEVEEIENPLEEAEKLKDRVLKVIVFNEDPDLLKRIRSELSERLDVQITSSYVDNIEIMNKGVSKGRALEILGGYLGVSREEMIAIGDSENDIEMIKFAGLGVAMENAIDEVKKVADFITKSNMEDGVKHVIEKFILT</sequence>
<dbReference type="SFLD" id="SFLDG01140">
    <property type="entry name" value="C2.B:_Phosphomannomutase_and_P"/>
    <property type="match status" value="1"/>
</dbReference>
<organism evidence="1 2">
    <name type="scientific">Caldanaerobacter subterraneus subsp. pacificus DSM 12653</name>
    <dbReference type="NCBI Taxonomy" id="391606"/>
    <lineage>
        <taxon>Bacteria</taxon>
        <taxon>Bacillati</taxon>
        <taxon>Bacillota</taxon>
        <taxon>Clostridia</taxon>
        <taxon>Thermoanaerobacterales</taxon>
        <taxon>Thermoanaerobacteraceae</taxon>
        <taxon>Caldanaerobacter</taxon>
    </lineage>
</organism>
<dbReference type="SFLD" id="SFLDS00003">
    <property type="entry name" value="Haloacid_Dehalogenase"/>
    <property type="match status" value="1"/>
</dbReference>
<reference evidence="1 2" key="2">
    <citation type="journal article" date="2015" name="BMC Genomics">
        <title>Analysis of three genomes within the thermophilic bacterial species Caldanaerobacter subterraneus with a focus on carbon monoxide dehydrogenase evolution and hydrolase diversity.</title>
        <authorList>
            <person name="Sant'Anna F.H."/>
            <person name="Lebedinsky A.V."/>
            <person name="Sokolova T.G."/>
            <person name="Robb F.T."/>
            <person name="Gonzalez J.M."/>
        </authorList>
    </citation>
    <scope>NUCLEOTIDE SEQUENCE [LARGE SCALE GENOMIC DNA]</scope>
    <source>
        <strain evidence="1 2">DSM 12653</strain>
    </source>
</reference>
<dbReference type="GO" id="GO:0016791">
    <property type="term" value="F:phosphatase activity"/>
    <property type="evidence" value="ECO:0007669"/>
    <property type="project" value="UniProtKB-ARBA"/>
</dbReference>
<reference evidence="1 2" key="1">
    <citation type="submission" date="2008-07" db="EMBL/GenBank/DDBJ databases">
        <authorList>
            <person name="Gonzalez J."/>
            <person name="Sokolova T."/>
            <person name="Ferriera S."/>
            <person name="Johnson J."/>
            <person name="Kravitz S."/>
            <person name="Beeson K."/>
            <person name="Sutton G."/>
            <person name="Rogers Y.-H."/>
            <person name="Friedman R."/>
            <person name="Frazier M."/>
            <person name="Venter J.C."/>
        </authorList>
    </citation>
    <scope>NUCLEOTIDE SEQUENCE [LARGE SCALE GENOMIC DNA]</scope>
    <source>
        <strain evidence="1 2">DSM 12653</strain>
    </source>
</reference>
<dbReference type="InterPro" id="IPR036412">
    <property type="entry name" value="HAD-like_sf"/>
</dbReference>
<dbReference type="InterPro" id="IPR000150">
    <property type="entry name" value="Cof"/>
</dbReference>
<dbReference type="SFLD" id="SFLDG01144">
    <property type="entry name" value="C2.B.4:_PGP_Like"/>
    <property type="match status" value="1"/>
</dbReference>
<dbReference type="GO" id="GO:0005829">
    <property type="term" value="C:cytosol"/>
    <property type="evidence" value="ECO:0007669"/>
    <property type="project" value="TreeGrafter"/>
</dbReference>
<gene>
    <name evidence="1" type="ORF">CDSM653_01633</name>
</gene>
<comment type="caution">
    <text evidence="1">The sequence shown here is derived from an EMBL/GenBank/DDBJ whole genome shotgun (WGS) entry which is preliminary data.</text>
</comment>
<keyword evidence="1" id="KW-0378">Hydrolase</keyword>
<dbReference type="Gene3D" id="3.30.1240.10">
    <property type="match status" value="1"/>
</dbReference>
<dbReference type="InterPro" id="IPR023214">
    <property type="entry name" value="HAD_sf"/>
</dbReference>
<dbReference type="CDD" id="cd07516">
    <property type="entry name" value="HAD_Pase"/>
    <property type="match status" value="1"/>
</dbReference>
<reference evidence="2" key="3">
    <citation type="submission" date="2015-02" db="EMBL/GenBank/DDBJ databases">
        <title>Genome analysis of three genomes within the thermophilic hydrogenogenic bacterial species Caldanaerobacter subterraneus.</title>
        <authorList>
            <person name="Sant'Anna F.H."/>
            <person name="Lebedinsky A."/>
            <person name="Sokolova T."/>
            <person name="Robb F.T."/>
            <person name="Gonzalez J.M."/>
        </authorList>
    </citation>
    <scope>NUCLEOTIDE SEQUENCE [LARGE SCALE GENOMIC DNA]</scope>
    <source>
        <strain evidence="2">DSM 12653</strain>
    </source>
</reference>
<evidence type="ECO:0000313" key="1">
    <source>
        <dbReference type="EMBL" id="KKC29357.1"/>
    </source>
</evidence>
<dbReference type="AlphaFoldDB" id="A0A0F5PL12"/>